<sequence length="286" mass="33404">MNNLINIKDDNMSDNYKNNRLGTYKIATSINRCQGILLIDDVPSFQFWGEKSKFSTTTYAQANHILLFSGKHEIKLQLFPKPWEKTFEKYAFGGLEFFYYDDLTFNQEYSLFKITTPSEKDNNIGGLPYYELKTELEVELPFDIIGWRNSVNLKDENENGHDISKELHQKITEISKIIAKREVNQFSNLIKEREALLETAFYFTKDEANQGLNDFLELIKDTNYELVPLPENANLHFYGYGKLITLLTPEREGVITLVNKNDPKDKIVLDFYFHRKQKGKPLEVIL</sequence>
<organism evidence="1 2">
    <name type="scientific">Paenimyroides tangerinum</name>
    <dbReference type="NCBI Taxonomy" id="2488728"/>
    <lineage>
        <taxon>Bacteria</taxon>
        <taxon>Pseudomonadati</taxon>
        <taxon>Bacteroidota</taxon>
        <taxon>Flavobacteriia</taxon>
        <taxon>Flavobacteriales</taxon>
        <taxon>Flavobacteriaceae</taxon>
        <taxon>Paenimyroides</taxon>
    </lineage>
</organism>
<dbReference type="AlphaFoldDB" id="A0A3P3WJT4"/>
<proteinExistence type="predicted"/>
<accession>A0A3P3WJT4</accession>
<name>A0A3P3WJT4_9FLAO</name>
<evidence type="ECO:0000313" key="2">
    <source>
        <dbReference type="Proteomes" id="UP000275719"/>
    </source>
</evidence>
<protein>
    <submittedName>
        <fullName evidence="1">Uncharacterized protein</fullName>
    </submittedName>
</protein>
<gene>
    <name evidence="1" type="ORF">EG240_01100</name>
</gene>
<comment type="caution">
    <text evidence="1">The sequence shown here is derived from an EMBL/GenBank/DDBJ whole genome shotgun (WGS) entry which is preliminary data.</text>
</comment>
<dbReference type="RefSeq" id="WP_125016543.1">
    <property type="nucleotide sequence ID" value="NZ_RQVQ01000002.1"/>
</dbReference>
<dbReference type="Proteomes" id="UP000275719">
    <property type="component" value="Unassembled WGS sequence"/>
</dbReference>
<evidence type="ECO:0000313" key="1">
    <source>
        <dbReference type="EMBL" id="RRJ93103.1"/>
    </source>
</evidence>
<reference evidence="1 2" key="1">
    <citation type="submission" date="2018-11" db="EMBL/GenBank/DDBJ databases">
        <title>Flavobacterium sp. nov., YIM 102701-2 draft genome.</title>
        <authorList>
            <person name="Li G."/>
            <person name="Jiang Y."/>
        </authorList>
    </citation>
    <scope>NUCLEOTIDE SEQUENCE [LARGE SCALE GENOMIC DNA]</scope>
    <source>
        <strain evidence="1 2">YIM 102701-2</strain>
    </source>
</reference>
<dbReference type="OrthoDB" id="1149023at2"/>
<dbReference type="EMBL" id="RQVQ01000002">
    <property type="protein sequence ID" value="RRJ93103.1"/>
    <property type="molecule type" value="Genomic_DNA"/>
</dbReference>
<keyword evidence="2" id="KW-1185">Reference proteome</keyword>